<dbReference type="Pfam" id="PF00535">
    <property type="entry name" value="Glycos_transf_2"/>
    <property type="match status" value="1"/>
</dbReference>
<dbReference type="OrthoDB" id="8350085at2"/>
<dbReference type="SUPFAM" id="SSF53448">
    <property type="entry name" value="Nucleotide-diphospho-sugar transferases"/>
    <property type="match status" value="1"/>
</dbReference>
<dbReference type="Proteomes" id="UP000263993">
    <property type="component" value="Unassembled WGS sequence"/>
</dbReference>
<feature type="domain" description="Glycosyltransferase 2-like" evidence="1">
    <location>
        <begin position="18"/>
        <end position="164"/>
    </location>
</feature>
<dbReference type="EMBL" id="QRGO01000001">
    <property type="protein sequence ID" value="RDV03149.1"/>
    <property type="molecule type" value="Genomic_DNA"/>
</dbReference>
<proteinExistence type="predicted"/>
<comment type="caution">
    <text evidence="2">The sequence shown here is derived from an EMBL/GenBank/DDBJ whole genome shotgun (WGS) entry which is preliminary data.</text>
</comment>
<dbReference type="Gene3D" id="3.90.550.10">
    <property type="entry name" value="Spore Coat Polysaccharide Biosynthesis Protein SpsA, Chain A"/>
    <property type="match status" value="1"/>
</dbReference>
<sequence>MQKRVLHLIASCDLPHYVEALASSIADLWPGSDILIVDNGSTRPEMDVALNRLISRYDNIVVTRRRENDVGRKVGSLYEAYNYGIDYALERGYDAINFLNDDFELLWYSAEYVASLLDFLAADERRSIVCLLFPRLTGRTDGYEAESSPLIYKLEGARVIDHGLMLTDFIRRTGFRYVNRENQLPGHLESAQLQAYLARHPMFAAIAWPVTRRAGRLRGREQRPVGGRYFEPLSSAVTAALRQRASDRMPVMEEWVRTRLPTLVPYCVTAPDLDWWSAIRRHREVPLQYLDAAFPAGQLPSANLWRCIVSALRPHHPGFLWVWWTSYPFSPFVLALRFLAPNLGIASRFRRLLEVRR</sequence>
<dbReference type="InterPro" id="IPR029044">
    <property type="entry name" value="Nucleotide-diphossugar_trans"/>
</dbReference>
<name>A0A371B6D4_9BRAD</name>
<keyword evidence="2" id="KW-0808">Transferase</keyword>
<dbReference type="RefSeq" id="WP_115515177.1">
    <property type="nucleotide sequence ID" value="NZ_QRGO01000001.1"/>
</dbReference>
<protein>
    <submittedName>
        <fullName evidence="2">Glycosyltransferase</fullName>
    </submittedName>
</protein>
<dbReference type="AlphaFoldDB" id="A0A371B6D4"/>
<dbReference type="CDD" id="cd00761">
    <property type="entry name" value="Glyco_tranf_GTA_type"/>
    <property type="match status" value="1"/>
</dbReference>
<evidence type="ECO:0000259" key="1">
    <source>
        <dbReference type="Pfam" id="PF00535"/>
    </source>
</evidence>
<evidence type="ECO:0000313" key="2">
    <source>
        <dbReference type="EMBL" id="RDV03149.1"/>
    </source>
</evidence>
<dbReference type="GO" id="GO:0016740">
    <property type="term" value="F:transferase activity"/>
    <property type="evidence" value="ECO:0007669"/>
    <property type="project" value="UniProtKB-KW"/>
</dbReference>
<keyword evidence="3" id="KW-1185">Reference proteome</keyword>
<dbReference type="InterPro" id="IPR001173">
    <property type="entry name" value="Glyco_trans_2-like"/>
</dbReference>
<organism evidence="2 3">
    <name type="scientific">Undibacter mobilis</name>
    <dbReference type="NCBI Taxonomy" id="2292256"/>
    <lineage>
        <taxon>Bacteria</taxon>
        <taxon>Pseudomonadati</taxon>
        <taxon>Pseudomonadota</taxon>
        <taxon>Alphaproteobacteria</taxon>
        <taxon>Hyphomicrobiales</taxon>
        <taxon>Nitrobacteraceae</taxon>
        <taxon>Undibacter</taxon>
    </lineage>
</organism>
<gene>
    <name evidence="2" type="ORF">DXH78_00220</name>
</gene>
<accession>A0A371B6D4</accession>
<evidence type="ECO:0000313" key="3">
    <source>
        <dbReference type="Proteomes" id="UP000263993"/>
    </source>
</evidence>
<reference evidence="3" key="1">
    <citation type="submission" date="2018-08" db="EMBL/GenBank/DDBJ databases">
        <authorList>
            <person name="Kim S.-J."/>
            <person name="Jung G.-Y."/>
        </authorList>
    </citation>
    <scope>NUCLEOTIDE SEQUENCE [LARGE SCALE GENOMIC DNA]</scope>
    <source>
        <strain evidence="3">GY_H</strain>
    </source>
</reference>